<evidence type="ECO:0000256" key="6">
    <source>
        <dbReference type="SAM" id="SignalP"/>
    </source>
</evidence>
<dbReference type="AlphaFoldDB" id="H2ZTL1"/>
<dbReference type="FunCoup" id="H2ZTL1">
    <property type="interactions" value="590"/>
</dbReference>
<feature type="chain" id="PRO_5003579254" evidence="6">
    <location>
        <begin position="37"/>
        <end position="259"/>
    </location>
</feature>
<evidence type="ECO:0000256" key="1">
    <source>
        <dbReference type="ARBA" id="ARBA00004236"/>
    </source>
</evidence>
<evidence type="ECO:0000313" key="8">
    <source>
        <dbReference type="Ensembl" id="ENSLACP00000000732.1"/>
    </source>
</evidence>
<dbReference type="SMART" id="SM00907">
    <property type="entry name" value="GDNF"/>
    <property type="match status" value="2"/>
</dbReference>
<organism evidence="8 9">
    <name type="scientific">Latimeria chalumnae</name>
    <name type="common">Coelacanth</name>
    <dbReference type="NCBI Taxonomy" id="7897"/>
    <lineage>
        <taxon>Eukaryota</taxon>
        <taxon>Metazoa</taxon>
        <taxon>Chordata</taxon>
        <taxon>Craniata</taxon>
        <taxon>Vertebrata</taxon>
        <taxon>Euteleostomi</taxon>
        <taxon>Coelacanthiformes</taxon>
        <taxon>Coelacanthidae</taxon>
        <taxon>Latimeria</taxon>
    </lineage>
</organism>
<dbReference type="PANTHER" id="PTHR16840">
    <property type="entry name" value="GROWTH ARREST-SPECIFIC PROTEIN 1"/>
    <property type="match status" value="1"/>
</dbReference>
<dbReference type="GeneTree" id="ENSGT00390000001195"/>
<protein>
    <submittedName>
        <fullName evidence="8">Growth arrest specific 1</fullName>
    </submittedName>
</protein>
<dbReference type="InterPro" id="IPR016017">
    <property type="entry name" value="GDNF/GAS1"/>
</dbReference>
<dbReference type="Pfam" id="PF02351">
    <property type="entry name" value="GDNF"/>
    <property type="match status" value="1"/>
</dbReference>
<dbReference type="HOGENOM" id="CLU_068697_0_0_1"/>
<evidence type="ECO:0000256" key="2">
    <source>
        <dbReference type="ARBA" id="ARBA00022475"/>
    </source>
</evidence>
<evidence type="ECO:0000256" key="3">
    <source>
        <dbReference type="ARBA" id="ARBA00022729"/>
    </source>
</evidence>
<evidence type="ECO:0000256" key="5">
    <source>
        <dbReference type="ARBA" id="ARBA00023180"/>
    </source>
</evidence>
<dbReference type="PANTHER" id="PTHR16840:SF3">
    <property type="entry name" value="GROWTH ARREST-SPECIFIC PROTEIN 1"/>
    <property type="match status" value="1"/>
</dbReference>
<comment type="subcellular location">
    <subcellularLocation>
        <location evidence="1">Cell membrane</location>
    </subcellularLocation>
</comment>
<reference evidence="8" key="3">
    <citation type="submission" date="2025-09" db="UniProtKB">
        <authorList>
            <consortium name="Ensembl"/>
        </authorList>
    </citation>
    <scope>IDENTIFICATION</scope>
</reference>
<keyword evidence="3 6" id="KW-0732">Signal</keyword>
<dbReference type="InterPro" id="IPR039596">
    <property type="entry name" value="GAS1"/>
</dbReference>
<keyword evidence="4" id="KW-0472">Membrane</keyword>
<reference evidence="8" key="2">
    <citation type="submission" date="2025-08" db="UniProtKB">
        <authorList>
            <consortium name="Ensembl"/>
        </authorList>
    </citation>
    <scope>IDENTIFICATION</scope>
</reference>
<accession>H2ZTL1</accession>
<dbReference type="EMBL" id="AFYH01270921">
    <property type="status" value="NOT_ANNOTATED_CDS"/>
    <property type="molecule type" value="Genomic_DNA"/>
</dbReference>
<name>H2ZTL1_LATCH</name>
<feature type="domain" description="GDNF/GAS1" evidence="7">
    <location>
        <begin position="41"/>
        <end position="117"/>
    </location>
</feature>
<keyword evidence="9" id="KW-1185">Reference proteome</keyword>
<dbReference type="Bgee" id="ENSLACG00000000657">
    <property type="expression patterns" value="Expressed in pelvic fin and 6 other cell types or tissues"/>
</dbReference>
<evidence type="ECO:0000256" key="4">
    <source>
        <dbReference type="ARBA" id="ARBA00023136"/>
    </source>
</evidence>
<dbReference type="InParanoid" id="H2ZTL1"/>
<reference evidence="9" key="1">
    <citation type="submission" date="2011-08" db="EMBL/GenBank/DDBJ databases">
        <title>The draft genome of Latimeria chalumnae.</title>
        <authorList>
            <person name="Di Palma F."/>
            <person name="Alfoldi J."/>
            <person name="Johnson J."/>
            <person name="Berlin A."/>
            <person name="Gnerre S."/>
            <person name="Jaffe D."/>
            <person name="MacCallum I."/>
            <person name="Young S."/>
            <person name="Walker B.J."/>
            <person name="Lander E."/>
            <person name="Lindblad-Toh K."/>
        </authorList>
    </citation>
    <scope>NUCLEOTIDE SEQUENCE [LARGE SCALE GENOMIC DNA]</scope>
    <source>
        <strain evidence="9">Wild caught</strain>
    </source>
</reference>
<dbReference type="OMA" id="YACASVI"/>
<dbReference type="GO" id="GO:0005886">
    <property type="term" value="C:plasma membrane"/>
    <property type="evidence" value="ECO:0007669"/>
    <property type="project" value="UniProtKB-SubCell"/>
</dbReference>
<evidence type="ECO:0000313" key="9">
    <source>
        <dbReference type="Proteomes" id="UP000008672"/>
    </source>
</evidence>
<dbReference type="GO" id="GO:0051726">
    <property type="term" value="P:regulation of cell cycle"/>
    <property type="evidence" value="ECO:0007669"/>
    <property type="project" value="InterPro"/>
</dbReference>
<feature type="signal peptide" evidence="6">
    <location>
        <begin position="1"/>
        <end position="36"/>
    </location>
</feature>
<keyword evidence="2" id="KW-1003">Cell membrane</keyword>
<dbReference type="STRING" id="7897.ENSLACP00000000732"/>
<feature type="domain" description="GDNF/GAS1" evidence="7">
    <location>
        <begin position="131"/>
        <end position="208"/>
    </location>
</feature>
<dbReference type="Ensembl" id="ENSLACT00000000738.1">
    <property type="protein sequence ID" value="ENSLACP00000000732.1"/>
    <property type="gene ID" value="ENSLACG00000000657.1"/>
</dbReference>
<dbReference type="eggNOG" id="ENOG502QSF7">
    <property type="taxonomic scope" value="Eukaryota"/>
</dbReference>
<evidence type="ECO:0000259" key="7">
    <source>
        <dbReference type="SMART" id="SM00907"/>
    </source>
</evidence>
<gene>
    <name evidence="8" type="primary">GAS1</name>
</gene>
<dbReference type="Proteomes" id="UP000008672">
    <property type="component" value="Unassembled WGS sequence"/>
</dbReference>
<proteinExistence type="predicted"/>
<keyword evidence="5" id="KW-0325">Glycoprotein</keyword>
<sequence>MASCAGWSRSGSRVACPWLCFLAFFSSLSLGPAVQGRRMICWQAIMQCRGDSDCSYAYNQYTSACGTVLRGEKRRCPSHCISALIQLNNTRTGPALEDCDCVDDETCKKTKSMIEPCMPRTSNNTGGVMGCTQARRECEKELKCSMSLSKYLSHCGNLFNGLQCTESCKAVIEDMLSVPKAVLLNECVCDGLERPICESLKENMAKLCFDSDLNNPGSSGAEGYDDEDYDEYEGDISPAALSSPSSPAVVASIFFVLLH</sequence>